<dbReference type="EMBL" id="CAJJDP010000173">
    <property type="protein sequence ID" value="CAD8214163.1"/>
    <property type="molecule type" value="Genomic_DNA"/>
</dbReference>
<keyword evidence="2" id="KW-1185">Reference proteome</keyword>
<name>A0A8S1YKL2_PAROT</name>
<comment type="caution">
    <text evidence="1">The sequence shown here is derived from an EMBL/GenBank/DDBJ whole genome shotgun (WGS) entry which is preliminary data.</text>
</comment>
<evidence type="ECO:0000313" key="2">
    <source>
        <dbReference type="Proteomes" id="UP000683925"/>
    </source>
</evidence>
<dbReference type="AlphaFoldDB" id="A0A8S1YKL2"/>
<reference evidence="1" key="1">
    <citation type="submission" date="2021-01" db="EMBL/GenBank/DDBJ databases">
        <authorList>
            <consortium name="Genoscope - CEA"/>
            <person name="William W."/>
        </authorList>
    </citation>
    <scope>NUCLEOTIDE SEQUENCE</scope>
</reference>
<gene>
    <name evidence="1" type="ORF">POCTA_138.1.T1700046</name>
</gene>
<protein>
    <submittedName>
        <fullName evidence="1">Uncharacterized protein</fullName>
    </submittedName>
</protein>
<proteinExistence type="predicted"/>
<evidence type="ECO:0000313" key="1">
    <source>
        <dbReference type="EMBL" id="CAD8214163.1"/>
    </source>
</evidence>
<accession>A0A8S1YKL2</accession>
<sequence length="131" mass="15940">MSNKNLGNKKTFTYLTYTWMNFQRGYFISFILKSTFWDIQMTSFFNQVKENRHPITKKRRTLSLMELEIKQKVMRHLTNKTQYLQGLHPKNSYRYLGIEVLFNMVLQNSLQTVQNKDKFYQVQNQCIQHQE</sequence>
<organism evidence="1 2">
    <name type="scientific">Paramecium octaurelia</name>
    <dbReference type="NCBI Taxonomy" id="43137"/>
    <lineage>
        <taxon>Eukaryota</taxon>
        <taxon>Sar</taxon>
        <taxon>Alveolata</taxon>
        <taxon>Ciliophora</taxon>
        <taxon>Intramacronucleata</taxon>
        <taxon>Oligohymenophorea</taxon>
        <taxon>Peniculida</taxon>
        <taxon>Parameciidae</taxon>
        <taxon>Paramecium</taxon>
    </lineage>
</organism>
<dbReference type="Proteomes" id="UP000683925">
    <property type="component" value="Unassembled WGS sequence"/>
</dbReference>